<reference evidence="1 2" key="1">
    <citation type="journal article" date="2024" name="Nat. Commun.">
        <title>Phylogenomics reveals the evolutionary origins of lichenization in chlorophyte algae.</title>
        <authorList>
            <person name="Puginier C."/>
            <person name="Libourel C."/>
            <person name="Otte J."/>
            <person name="Skaloud P."/>
            <person name="Haon M."/>
            <person name="Grisel S."/>
            <person name="Petersen M."/>
            <person name="Berrin J.G."/>
            <person name="Delaux P.M."/>
            <person name="Dal Grande F."/>
            <person name="Keller J."/>
        </authorList>
    </citation>
    <scope>NUCLEOTIDE SEQUENCE [LARGE SCALE GENOMIC DNA]</scope>
    <source>
        <strain evidence="1 2">SAG 2145</strain>
    </source>
</reference>
<dbReference type="AlphaFoldDB" id="A0AAW1RD62"/>
<protein>
    <submittedName>
        <fullName evidence="1">Uncharacterized protein</fullName>
    </submittedName>
</protein>
<gene>
    <name evidence="1" type="ORF">WJX74_004225</name>
</gene>
<evidence type="ECO:0000313" key="1">
    <source>
        <dbReference type="EMBL" id="KAK9831649.1"/>
    </source>
</evidence>
<dbReference type="EMBL" id="JALJOS010000013">
    <property type="protein sequence ID" value="KAK9831649.1"/>
    <property type="molecule type" value="Genomic_DNA"/>
</dbReference>
<comment type="caution">
    <text evidence="1">The sequence shown here is derived from an EMBL/GenBank/DDBJ whole genome shotgun (WGS) entry which is preliminary data.</text>
</comment>
<organism evidence="1 2">
    <name type="scientific">Apatococcus lobatus</name>
    <dbReference type="NCBI Taxonomy" id="904363"/>
    <lineage>
        <taxon>Eukaryota</taxon>
        <taxon>Viridiplantae</taxon>
        <taxon>Chlorophyta</taxon>
        <taxon>core chlorophytes</taxon>
        <taxon>Trebouxiophyceae</taxon>
        <taxon>Chlorellales</taxon>
        <taxon>Chlorellaceae</taxon>
        <taxon>Apatococcus</taxon>
    </lineage>
</organism>
<name>A0AAW1RD62_9CHLO</name>
<sequence>MLQRFVKQAVSNLQDQRKQAEKGVQQVVEVLAPGPLGGSAKAWNTKQREAAKAAVEEAVSRWKQLDAQQPK</sequence>
<evidence type="ECO:0000313" key="2">
    <source>
        <dbReference type="Proteomes" id="UP001438707"/>
    </source>
</evidence>
<dbReference type="Proteomes" id="UP001438707">
    <property type="component" value="Unassembled WGS sequence"/>
</dbReference>
<keyword evidence="2" id="KW-1185">Reference proteome</keyword>
<proteinExistence type="predicted"/>
<accession>A0AAW1RD62</accession>